<name>A0A8H4RTL1_9HELO</name>
<reference evidence="1 2" key="1">
    <citation type="submission" date="2020-03" db="EMBL/GenBank/DDBJ databases">
        <title>Draft Genome Sequence of Cudoniella acicularis.</title>
        <authorList>
            <person name="Buettner E."/>
            <person name="Kellner H."/>
        </authorList>
    </citation>
    <scope>NUCLEOTIDE SEQUENCE [LARGE SCALE GENOMIC DNA]</scope>
    <source>
        <strain evidence="1 2">DSM 108380</strain>
    </source>
</reference>
<protein>
    <submittedName>
        <fullName evidence="1">Uncharacterized protein</fullName>
    </submittedName>
</protein>
<dbReference type="AlphaFoldDB" id="A0A8H4RTL1"/>
<evidence type="ECO:0000313" key="2">
    <source>
        <dbReference type="Proteomes" id="UP000566819"/>
    </source>
</evidence>
<proteinExistence type="predicted"/>
<evidence type="ECO:0000313" key="1">
    <source>
        <dbReference type="EMBL" id="KAF4635191.1"/>
    </source>
</evidence>
<sequence length="173" mass="18950">MATSTKNNYFMASEEEMTSLDLSTDPLRIIDSTTVDGTCIQDLQSTHPTPPVHIFVGTDIDPTKFPSNPPVGITYQVQNINKPWPAEWHNSFDFVRQSLCLAAVQLTEEENVLSEREGPVMRNYVQLMNDCFAAIGASNPDMELAKRGVYSIAVSAAGLVGFAKSLPASTRPL</sequence>
<comment type="caution">
    <text evidence="1">The sequence shown here is derived from an EMBL/GenBank/DDBJ whole genome shotgun (WGS) entry which is preliminary data.</text>
</comment>
<dbReference type="EMBL" id="JAAMPI010000135">
    <property type="protein sequence ID" value="KAF4635191.1"/>
    <property type="molecule type" value="Genomic_DNA"/>
</dbReference>
<accession>A0A8H4RTL1</accession>
<organism evidence="1 2">
    <name type="scientific">Cudoniella acicularis</name>
    <dbReference type="NCBI Taxonomy" id="354080"/>
    <lineage>
        <taxon>Eukaryota</taxon>
        <taxon>Fungi</taxon>
        <taxon>Dikarya</taxon>
        <taxon>Ascomycota</taxon>
        <taxon>Pezizomycotina</taxon>
        <taxon>Leotiomycetes</taxon>
        <taxon>Helotiales</taxon>
        <taxon>Tricladiaceae</taxon>
        <taxon>Cudoniella</taxon>
    </lineage>
</organism>
<keyword evidence="2" id="KW-1185">Reference proteome</keyword>
<dbReference type="Proteomes" id="UP000566819">
    <property type="component" value="Unassembled WGS sequence"/>
</dbReference>
<dbReference type="OrthoDB" id="184880at2759"/>
<gene>
    <name evidence="1" type="ORF">G7Y89_g2908</name>
</gene>